<evidence type="ECO:0000313" key="4">
    <source>
        <dbReference type="EMBL" id="KAK5109918.1"/>
    </source>
</evidence>
<dbReference type="GO" id="GO:0003723">
    <property type="term" value="F:RNA binding"/>
    <property type="evidence" value="ECO:0007669"/>
    <property type="project" value="InterPro"/>
</dbReference>
<feature type="compositionally biased region" description="Acidic residues" evidence="2">
    <location>
        <begin position="475"/>
        <end position="488"/>
    </location>
</feature>
<dbReference type="EMBL" id="JAVRRL010000056">
    <property type="protein sequence ID" value="KAK5109918.1"/>
    <property type="molecule type" value="Genomic_DNA"/>
</dbReference>
<dbReference type="GO" id="GO:0003690">
    <property type="term" value="F:double-stranded DNA binding"/>
    <property type="evidence" value="ECO:0007669"/>
    <property type="project" value="InterPro"/>
</dbReference>
<dbReference type="PANTHER" id="PTHR12732">
    <property type="entry name" value="UNCHARACTERIZED PROTEASOME COMPONENT REGION PCI-CONTAINING"/>
    <property type="match status" value="1"/>
</dbReference>
<evidence type="ECO:0000259" key="3">
    <source>
        <dbReference type="PROSITE" id="PS50250"/>
    </source>
</evidence>
<comment type="similarity">
    <text evidence="1">Belongs to the CSN12 family.</text>
</comment>
<organism evidence="4 5">
    <name type="scientific">Meristemomyces frigidus</name>
    <dbReference type="NCBI Taxonomy" id="1508187"/>
    <lineage>
        <taxon>Eukaryota</taxon>
        <taxon>Fungi</taxon>
        <taxon>Dikarya</taxon>
        <taxon>Ascomycota</taxon>
        <taxon>Pezizomycotina</taxon>
        <taxon>Dothideomycetes</taxon>
        <taxon>Dothideomycetidae</taxon>
        <taxon>Mycosphaerellales</taxon>
        <taxon>Teratosphaeriaceae</taxon>
        <taxon>Meristemomyces</taxon>
    </lineage>
</organism>
<evidence type="ECO:0000256" key="2">
    <source>
        <dbReference type="SAM" id="MobiDB-lite"/>
    </source>
</evidence>
<reference evidence="4" key="1">
    <citation type="submission" date="2023-08" db="EMBL/GenBank/DDBJ databases">
        <title>Black Yeasts Isolated from many extreme environments.</title>
        <authorList>
            <person name="Coleine C."/>
            <person name="Stajich J.E."/>
            <person name="Selbmann L."/>
        </authorList>
    </citation>
    <scope>NUCLEOTIDE SEQUENCE</scope>
    <source>
        <strain evidence="4">CCFEE 5401</strain>
    </source>
</reference>
<dbReference type="Proteomes" id="UP001310890">
    <property type="component" value="Unassembled WGS sequence"/>
</dbReference>
<feature type="region of interest" description="Disordered" evidence="2">
    <location>
        <begin position="475"/>
        <end position="504"/>
    </location>
</feature>
<sequence length="504" mass="57054">MEALWSDFALAQRTSDGYLLGTTISPEPPKSDPARLYNFHRWTNPGSLQTDLRYKLQYNPNLKLDKKEANTWLDIFTAYYNFTTTLLAAEEAKNAQRPREADWSTVYESWKNVLNAVIRAYQNEMFEAWTIPCLYIVGKYLRIFAIKADDNAALAQRDTDVALGVHDEDMSNSSSSRNEKLEDAARQIGRIFALCLGDRSPLDDSRKWALYYIANLSFKTYFRLNSISLSKNILRSLQAQAPGELPELSAFPRAHQVTFKYYSGVIDFLSEDYKAAEEKLLAAYEMCLYSPTNTTTTTTSRNRDLILTYLIPTKLLTSGLLPTIALLSSSPNLTHLFQPIAHAIKTANLSAFHAALAANEETFIKRRIYLTLERGRDLLLRNLFRKVFVAGGYEPSAAGAAEGVVTEKVRRTRIPIREFAAALRMAGMAEEEIGDGEGGVDEEGVECLLANCVYKNYMKGYISRDHDLILISHLDDDDDDDDDVDDDKDDGKLEQQKRKMSKKW</sequence>
<evidence type="ECO:0000313" key="5">
    <source>
        <dbReference type="Proteomes" id="UP001310890"/>
    </source>
</evidence>
<protein>
    <recommendedName>
        <fullName evidence="3">PCI domain-containing protein</fullName>
    </recommendedName>
</protein>
<proteinExistence type="inferred from homology"/>
<dbReference type="SMART" id="SM00753">
    <property type="entry name" value="PAM"/>
    <property type="match status" value="1"/>
</dbReference>
<dbReference type="AlphaFoldDB" id="A0AAN7TDH1"/>
<feature type="domain" description="PCI" evidence="3">
    <location>
        <begin position="257"/>
        <end position="476"/>
    </location>
</feature>
<evidence type="ECO:0000256" key="1">
    <source>
        <dbReference type="ARBA" id="ARBA00025771"/>
    </source>
</evidence>
<dbReference type="PANTHER" id="PTHR12732:SF0">
    <property type="entry name" value="PCI DOMAIN-CONTAINING PROTEIN 2"/>
    <property type="match status" value="1"/>
</dbReference>
<dbReference type="PROSITE" id="PS50250">
    <property type="entry name" value="PCI"/>
    <property type="match status" value="1"/>
</dbReference>
<dbReference type="InterPro" id="IPR045114">
    <property type="entry name" value="Csn12-like"/>
</dbReference>
<gene>
    <name evidence="4" type="ORF">LTR62_006407</name>
</gene>
<comment type="caution">
    <text evidence="4">The sequence shown here is derived from an EMBL/GenBank/DDBJ whole genome shotgun (WGS) entry which is preliminary data.</text>
</comment>
<accession>A0AAN7TDH1</accession>
<dbReference type="Gene3D" id="1.10.10.10">
    <property type="entry name" value="Winged helix-like DNA-binding domain superfamily/Winged helix DNA-binding domain"/>
    <property type="match status" value="1"/>
</dbReference>
<dbReference type="InterPro" id="IPR000717">
    <property type="entry name" value="PCI_dom"/>
</dbReference>
<name>A0AAN7TDH1_9PEZI</name>
<dbReference type="Pfam" id="PF01399">
    <property type="entry name" value="PCI"/>
    <property type="match status" value="1"/>
</dbReference>
<dbReference type="InterPro" id="IPR036388">
    <property type="entry name" value="WH-like_DNA-bd_sf"/>
</dbReference>